<dbReference type="Proteomes" id="UP001150603">
    <property type="component" value="Unassembled WGS sequence"/>
</dbReference>
<accession>A0ACC1J9N9</accession>
<keyword evidence="2" id="KW-1185">Reference proteome</keyword>
<gene>
    <name evidence="1" type="primary">RAD50_1</name>
    <name evidence="1" type="ORF">FBU59_003009</name>
</gene>
<proteinExistence type="predicted"/>
<dbReference type="EMBL" id="JANBPW010001790">
    <property type="protein sequence ID" value="KAJ1943113.1"/>
    <property type="molecule type" value="Genomic_DNA"/>
</dbReference>
<organism evidence="1 2">
    <name type="scientific">Linderina macrospora</name>
    <dbReference type="NCBI Taxonomy" id="4868"/>
    <lineage>
        <taxon>Eukaryota</taxon>
        <taxon>Fungi</taxon>
        <taxon>Fungi incertae sedis</taxon>
        <taxon>Zoopagomycota</taxon>
        <taxon>Kickxellomycotina</taxon>
        <taxon>Kickxellomycetes</taxon>
        <taxon>Kickxellales</taxon>
        <taxon>Kickxellaceae</taxon>
        <taxon>Linderina</taxon>
    </lineage>
</organism>
<comment type="caution">
    <text evidence="1">The sequence shown here is derived from an EMBL/GenBank/DDBJ whole genome shotgun (WGS) entry which is preliminary data.</text>
</comment>
<evidence type="ECO:0000313" key="1">
    <source>
        <dbReference type="EMBL" id="KAJ1943113.1"/>
    </source>
</evidence>
<reference evidence="1" key="1">
    <citation type="submission" date="2022-07" db="EMBL/GenBank/DDBJ databases">
        <title>Phylogenomic reconstructions and comparative analyses of Kickxellomycotina fungi.</title>
        <authorList>
            <person name="Reynolds N.K."/>
            <person name="Stajich J.E."/>
            <person name="Barry K."/>
            <person name="Grigoriev I.V."/>
            <person name="Crous P."/>
            <person name="Smith M.E."/>
        </authorList>
    </citation>
    <scope>NUCLEOTIDE SEQUENCE</scope>
    <source>
        <strain evidence="1">NRRL 5244</strain>
    </source>
</reference>
<feature type="non-terminal residue" evidence="1">
    <location>
        <position position="820"/>
    </location>
</feature>
<sequence length="820" mass="93116">MTCVRSMLLTQKKVTVTQRTLEGALSFDATATEDKVSISSRCADLDAMMPAQMGVSKAVLENVIFCHQEESNWPLSEPSILKKKFDEIFAATRYTKALDSIKSICKDRRSNLLVSQVELKNVEAKKIKSASVRSDYEKSTADIHEYRTRIQSIHEQEKEVTGQIEALAEQIQEFMSLRSKIEGLEMGLEQKVSTYKEIAASTGVLEISDHELSEMRAEIERSIESRGSDVKKQRDECDELSHTAYRLQKQIDETVAEIGVLKAAQNSMEEKITNRAAVIAELCAQHGFVVDVTVDADDQASECKIMIEDSLSSAEHESAKVQRDGEAKERELQQDIQRVQAEMQSHTNTVTLCEQHIASSQAEIKSLKHRQASLQVDEAHTKMLQQEIDDEKEKLAAAEAIDYKKEYEEKARQSRFQVAGIHEEVARIQGEIQRNNMQADTRAKLDIKRKELEVKESRWHVLKDDKDLVGFANSSQIVNDEAKRTSMIESRIAQQKSDLANCDEKLKTAQKELGNTQTRLGLAKSSVAKQTKEMAAKSERIRSVCGDKPFDEVYAETQSEMHELVEEAGHYKSASSMFETYIHKIESDHMCPVCHRGWENKSDETKLVSKLKLDYASAPTELLKVETEMKGCERRIEELSGLQSIVRDVKLWNTEERAELESQIKSLAESESELIERCDNIEMERVSLDSEIEYMVSVKAKSEDLAELSGSRKVLLEEIEGLERELRVTGSTKTVSELQQEISGLQTQERNARAEQERLNQEFMLKQQEIGIQQGKIRQLQDKLSETDRQIMELQSIGKRIAELEAGIIENQRKAKEARK</sequence>
<evidence type="ECO:0000313" key="2">
    <source>
        <dbReference type="Proteomes" id="UP001150603"/>
    </source>
</evidence>
<protein>
    <submittedName>
        <fullName evidence="1">DNA repair protein rad50</fullName>
    </submittedName>
</protein>
<name>A0ACC1J9N9_9FUNG</name>